<accession>A0A392VAC5</accession>
<organism evidence="2 3">
    <name type="scientific">Trifolium medium</name>
    <dbReference type="NCBI Taxonomy" id="97028"/>
    <lineage>
        <taxon>Eukaryota</taxon>
        <taxon>Viridiplantae</taxon>
        <taxon>Streptophyta</taxon>
        <taxon>Embryophyta</taxon>
        <taxon>Tracheophyta</taxon>
        <taxon>Spermatophyta</taxon>
        <taxon>Magnoliopsida</taxon>
        <taxon>eudicotyledons</taxon>
        <taxon>Gunneridae</taxon>
        <taxon>Pentapetalae</taxon>
        <taxon>rosids</taxon>
        <taxon>fabids</taxon>
        <taxon>Fabales</taxon>
        <taxon>Fabaceae</taxon>
        <taxon>Papilionoideae</taxon>
        <taxon>50 kb inversion clade</taxon>
        <taxon>NPAAA clade</taxon>
        <taxon>Hologalegina</taxon>
        <taxon>IRL clade</taxon>
        <taxon>Trifolieae</taxon>
        <taxon>Trifolium</taxon>
    </lineage>
</organism>
<feature type="region of interest" description="Disordered" evidence="1">
    <location>
        <begin position="37"/>
        <end position="63"/>
    </location>
</feature>
<proteinExistence type="predicted"/>
<dbReference type="Proteomes" id="UP000265520">
    <property type="component" value="Unassembled WGS sequence"/>
</dbReference>
<evidence type="ECO:0000313" key="3">
    <source>
        <dbReference type="Proteomes" id="UP000265520"/>
    </source>
</evidence>
<reference evidence="2 3" key="1">
    <citation type="journal article" date="2018" name="Front. Plant Sci.">
        <title>Red Clover (Trifolium pratense) and Zigzag Clover (T. medium) - A Picture of Genomic Similarities and Differences.</title>
        <authorList>
            <person name="Dluhosova J."/>
            <person name="Istvanek J."/>
            <person name="Nedelnik J."/>
            <person name="Repkova J."/>
        </authorList>
    </citation>
    <scope>NUCLEOTIDE SEQUENCE [LARGE SCALE GENOMIC DNA]</scope>
    <source>
        <strain evidence="3">cv. 10/8</strain>
        <tissue evidence="2">Leaf</tissue>
    </source>
</reference>
<evidence type="ECO:0000313" key="2">
    <source>
        <dbReference type="EMBL" id="MCI85077.1"/>
    </source>
</evidence>
<feature type="non-terminal residue" evidence="2">
    <location>
        <position position="1"/>
    </location>
</feature>
<keyword evidence="3" id="KW-1185">Reference proteome</keyword>
<comment type="caution">
    <text evidence="2">The sequence shown here is derived from an EMBL/GenBank/DDBJ whole genome shotgun (WGS) entry which is preliminary data.</text>
</comment>
<evidence type="ECO:0000256" key="1">
    <source>
        <dbReference type="SAM" id="MobiDB-lite"/>
    </source>
</evidence>
<dbReference type="AlphaFoldDB" id="A0A392VAC5"/>
<sequence>RGPDHLGGGMRGVQALGETRMDLETPHVARKDMRDALRGDVPQEGVHQGETPHFLDTTDDNLR</sequence>
<name>A0A392VAC5_9FABA</name>
<dbReference type="EMBL" id="LXQA011106391">
    <property type="protein sequence ID" value="MCI85077.1"/>
    <property type="molecule type" value="Genomic_DNA"/>
</dbReference>
<protein>
    <submittedName>
        <fullName evidence="2">Uncharacterized protein</fullName>
    </submittedName>
</protein>